<organism evidence="1 2">
    <name type="scientific">Orchesella dallaii</name>
    <dbReference type="NCBI Taxonomy" id="48710"/>
    <lineage>
        <taxon>Eukaryota</taxon>
        <taxon>Metazoa</taxon>
        <taxon>Ecdysozoa</taxon>
        <taxon>Arthropoda</taxon>
        <taxon>Hexapoda</taxon>
        <taxon>Collembola</taxon>
        <taxon>Entomobryomorpha</taxon>
        <taxon>Entomobryoidea</taxon>
        <taxon>Orchesellidae</taxon>
        <taxon>Orchesellinae</taxon>
        <taxon>Orchesella</taxon>
    </lineage>
</organism>
<dbReference type="Proteomes" id="UP001642540">
    <property type="component" value="Unassembled WGS sequence"/>
</dbReference>
<sequence length="741" mass="85464">MEPIPSKVYIDGFFALCTDWKFLGESIGVRFPNNVPITPMSWINFKGVSSLRRKSIRGIYLFDINGVRIYELVTHDLEDQFMDYNIIREEFKSAIDYALLSINGTETSRKWLGRHCAGYKSENNCEGCQDTSFEIYPEDLSNFGNVFQREFEELMFGHDLDVYLCAMRFGQKTPVDPAIQLLNLFRPEFAGELIVHLARDFTLANTCLLWNRELISNQIATPNKEFYVGYTGRVGNFEIDIETEEDDTADGDPVPKNIKLYSSAFKDLHRNDPAPFKECHVPAILGNMPKRIYNVNYVERSLGLVQKAIDWLRRNKRVDARLEVILFLDSPPPDALNRALDMFNNDFGADMQSMLERFEFSDFYEHIRDTLGVTVKTLGRLVEDFRHNMESTVGHFVSRETLHLAAACELLICYGIYGKARFKTSSFNTELINQLRLQNTTFRNMDRPFGKFGFTNGTIQLVCDEIVYRGNLVLTSFVYGDLVELVGEDSVADLNAAIDTLKVEQDNARITDCYEVVMKVLLKSLVQYTLKEMYGVPIRNHGLGVDQFDARIRETNFLPKSCKEFSMWVFTVTSAEHKTTARIIAVLRNIFQAPKMEELRDTFAKFVETSLYETTLGLLFPVKTDQYMLVLPLCRVNDNSFSTLSADKQLLMVQMYQMAWNKLYGPQPGHLPDPRPMFRIVETYAWQKDKTQEVWRALGHMWHQVAGDILGDNNDDNQEPPVNNYVVLFIDFNFIKRYYGC</sequence>
<dbReference type="EMBL" id="CAXLJM020000062">
    <property type="protein sequence ID" value="CAL8120586.1"/>
    <property type="molecule type" value="Genomic_DNA"/>
</dbReference>
<name>A0ABP1R5F6_9HEXA</name>
<evidence type="ECO:0000313" key="1">
    <source>
        <dbReference type="EMBL" id="CAL8120586.1"/>
    </source>
</evidence>
<protein>
    <submittedName>
        <fullName evidence="1">Uncharacterized protein</fullName>
    </submittedName>
</protein>
<comment type="caution">
    <text evidence="1">The sequence shown here is derived from an EMBL/GenBank/DDBJ whole genome shotgun (WGS) entry which is preliminary data.</text>
</comment>
<keyword evidence="2" id="KW-1185">Reference proteome</keyword>
<reference evidence="1 2" key="1">
    <citation type="submission" date="2024-08" db="EMBL/GenBank/DDBJ databases">
        <authorList>
            <person name="Cucini C."/>
            <person name="Frati F."/>
        </authorList>
    </citation>
    <scope>NUCLEOTIDE SEQUENCE [LARGE SCALE GENOMIC DNA]</scope>
</reference>
<evidence type="ECO:0000313" key="2">
    <source>
        <dbReference type="Proteomes" id="UP001642540"/>
    </source>
</evidence>
<proteinExistence type="predicted"/>
<gene>
    <name evidence="1" type="ORF">ODALV1_LOCUS19027</name>
</gene>
<accession>A0ABP1R5F6</accession>